<dbReference type="InterPro" id="IPR036390">
    <property type="entry name" value="WH_DNA-bd_sf"/>
</dbReference>
<dbReference type="SMART" id="SM00049">
    <property type="entry name" value="DEP"/>
    <property type="match status" value="1"/>
</dbReference>
<dbReference type="SUPFAM" id="SSF54236">
    <property type="entry name" value="Ubiquitin-like"/>
    <property type="match status" value="1"/>
</dbReference>
<evidence type="ECO:0000256" key="7">
    <source>
        <dbReference type="ARBA" id="ARBA00023136"/>
    </source>
</evidence>
<dbReference type="PANTHER" id="PTHR10878:SF25">
    <property type="entry name" value="SEGMENT POLARITY PROTEIN DISHEVELLED"/>
    <property type="match status" value="1"/>
</dbReference>
<feature type="region of interest" description="Disordered" evidence="9">
    <location>
        <begin position="93"/>
        <end position="167"/>
    </location>
</feature>
<evidence type="ECO:0000256" key="6">
    <source>
        <dbReference type="ARBA" id="ARBA00022687"/>
    </source>
</evidence>
<dbReference type="GO" id="GO:0048468">
    <property type="term" value="P:cell development"/>
    <property type="evidence" value="ECO:0007669"/>
    <property type="project" value="UniProtKB-ARBA"/>
</dbReference>
<feature type="compositionally biased region" description="Polar residues" evidence="9">
    <location>
        <begin position="93"/>
        <end position="102"/>
    </location>
</feature>
<dbReference type="Gene3D" id="2.40.240.130">
    <property type="match status" value="1"/>
</dbReference>
<dbReference type="SUPFAM" id="SSF46785">
    <property type="entry name" value="Winged helix' DNA-binding domain"/>
    <property type="match status" value="1"/>
</dbReference>
<evidence type="ECO:0000259" key="11">
    <source>
        <dbReference type="PROSITE" id="PS50186"/>
    </source>
</evidence>
<evidence type="ECO:0000313" key="13">
    <source>
        <dbReference type="EMBL" id="AID23674.1"/>
    </source>
</evidence>
<evidence type="ECO:0000256" key="9">
    <source>
        <dbReference type="SAM" id="MobiDB-lite"/>
    </source>
</evidence>
<dbReference type="PROSITE" id="PS50106">
    <property type="entry name" value="PDZ"/>
    <property type="match status" value="1"/>
</dbReference>
<dbReference type="PROSITE" id="PS50186">
    <property type="entry name" value="DEP"/>
    <property type="match status" value="1"/>
</dbReference>
<dbReference type="GO" id="GO:0048699">
    <property type="term" value="P:generation of neurons"/>
    <property type="evidence" value="ECO:0007669"/>
    <property type="project" value="UniProtKB-ARBA"/>
</dbReference>
<dbReference type="InterPro" id="IPR036388">
    <property type="entry name" value="WH-like_DNA-bd_sf"/>
</dbReference>
<dbReference type="Pfam" id="PF02377">
    <property type="entry name" value="Dishevelled"/>
    <property type="match status" value="1"/>
</dbReference>
<dbReference type="GO" id="GO:0016020">
    <property type="term" value="C:membrane"/>
    <property type="evidence" value="ECO:0007669"/>
    <property type="project" value="UniProtKB-SubCell"/>
</dbReference>
<dbReference type="PANTHER" id="PTHR10878">
    <property type="entry name" value="SEGMENT POLARITY PROTEIN DISHEVELLED"/>
    <property type="match status" value="1"/>
</dbReference>
<dbReference type="GO" id="GO:0005829">
    <property type="term" value="C:cytosol"/>
    <property type="evidence" value="ECO:0007669"/>
    <property type="project" value="TreeGrafter"/>
</dbReference>
<dbReference type="InterPro" id="IPR038207">
    <property type="entry name" value="DIX_dom_sf"/>
</dbReference>
<dbReference type="PROSITE" id="PS50841">
    <property type="entry name" value="DIX"/>
    <property type="match status" value="1"/>
</dbReference>
<keyword evidence="4" id="KW-0217">Developmental protein</keyword>
<dbReference type="GO" id="GO:0048730">
    <property type="term" value="P:epidermis morphogenesis"/>
    <property type="evidence" value="ECO:0007669"/>
    <property type="project" value="UniProtKB-ARBA"/>
</dbReference>
<keyword evidence="7" id="KW-0472">Membrane</keyword>
<evidence type="ECO:0000256" key="2">
    <source>
        <dbReference type="ARBA" id="ARBA00004496"/>
    </source>
</evidence>
<feature type="region of interest" description="Disordered" evidence="9">
    <location>
        <begin position="358"/>
        <end position="383"/>
    </location>
</feature>
<dbReference type="Pfam" id="PF00778">
    <property type="entry name" value="DIX"/>
    <property type="match status" value="1"/>
</dbReference>
<feature type="compositionally biased region" description="Pro residues" evidence="9">
    <location>
        <begin position="110"/>
        <end position="122"/>
    </location>
</feature>
<dbReference type="SMART" id="SM00228">
    <property type="entry name" value="PDZ"/>
    <property type="match status" value="1"/>
</dbReference>
<feature type="domain" description="DIX" evidence="12">
    <location>
        <begin position="4"/>
        <end position="88"/>
    </location>
</feature>
<feature type="compositionally biased region" description="Low complexity" evidence="9">
    <location>
        <begin position="559"/>
        <end position="569"/>
    </location>
</feature>
<keyword evidence="6 8" id="KW-0879">Wnt signaling pathway</keyword>
<evidence type="ECO:0000259" key="10">
    <source>
        <dbReference type="PROSITE" id="PS50106"/>
    </source>
</evidence>
<dbReference type="InterPro" id="IPR015506">
    <property type="entry name" value="Dsh/Dvl-rel"/>
</dbReference>
<dbReference type="GO" id="GO:0048646">
    <property type="term" value="P:anatomical structure formation involved in morphogenesis"/>
    <property type="evidence" value="ECO:0007669"/>
    <property type="project" value="UniProtKB-ARBA"/>
</dbReference>
<dbReference type="CDD" id="cd04438">
    <property type="entry name" value="DEP_dishevelled"/>
    <property type="match status" value="1"/>
</dbReference>
<dbReference type="GO" id="GO:0003002">
    <property type="term" value="P:regionalization"/>
    <property type="evidence" value="ECO:0007669"/>
    <property type="project" value="UniProtKB-ARBA"/>
</dbReference>
<feature type="domain" description="PDZ" evidence="10">
    <location>
        <begin position="238"/>
        <end position="310"/>
    </location>
</feature>
<dbReference type="InterPro" id="IPR029071">
    <property type="entry name" value="Ubiquitin-like_domsf"/>
</dbReference>
<dbReference type="GO" id="GO:0060070">
    <property type="term" value="P:canonical Wnt signaling pathway"/>
    <property type="evidence" value="ECO:0007669"/>
    <property type="project" value="TreeGrafter"/>
</dbReference>
<dbReference type="InterPro" id="IPR003351">
    <property type="entry name" value="Dishevelled_protein_dom"/>
</dbReference>
<dbReference type="PRINTS" id="PR01760">
    <property type="entry name" value="DISHEVELLED"/>
</dbReference>
<name>A0A068CJY0_HOFMI</name>
<dbReference type="GO" id="GO:0016477">
    <property type="term" value="P:cell migration"/>
    <property type="evidence" value="ECO:0007669"/>
    <property type="project" value="UniProtKB-ARBA"/>
</dbReference>
<dbReference type="FunFam" id="1.10.10.10:FF:000400">
    <property type="entry name" value="DiSHevelled related"/>
    <property type="match status" value="1"/>
</dbReference>
<evidence type="ECO:0000259" key="12">
    <source>
        <dbReference type="PROSITE" id="PS50841"/>
    </source>
</evidence>
<dbReference type="InterPro" id="IPR000591">
    <property type="entry name" value="DEP_dom"/>
</dbReference>
<proteinExistence type="evidence at transcript level"/>
<dbReference type="InterPro" id="IPR008339">
    <property type="entry name" value="Dishevelled_fam"/>
</dbReference>
<sequence length="581" mass="64922">MSETDETKIIYHIDDENTPYLVKLPIPSDRVTLADFKNVLTNLNKPNYKFYFKSMDDDIGVVKEEIDDEATNLPCFNGRVISWLVAAESSHSSVSDGTSNSCLDSDDFSRPPPPYSSRPLPPDDLSTTETESVINPRRDLPRNRRNDARLNGHSRPPVYRDAYDSSTTAMSSEYENNFLETDEDGQSRFTSQTERSVAARILKKTRRRRRRPFPRKPIDRASSFSSVTDSSMSLNIITVTLSMDNTSFLGISIVGQTHKQGDGGIYVGTIMPGGAVAQDGRIEPGDMILQVNDVSFENMPNDDAVKVLREVVNRPGPIKLVVAKCWNPNPRSYFTLPKNDPVRPIDPGSWVEATRMMSGRGGPMSPSVTSMTSDGSTLSSSIPDSERGLLPYGQLCLGATGEEKFPPNCDIISVIRAMQHPASGLDIKDRMWLKITIPNAFLGHNLVGWLFDHIDGFTDRREARKYASKMLKDGYIKHTTGKLHFSEQCYYIFNQDLLIPHMNNLSLRDPTEADEEKDQLCPLPQYSNSWIPPQYTGYQPRTAGYSMGELEMFGPNQNSGHSSPGSSSDRSSKELVKTEFL</sequence>
<dbReference type="Gene3D" id="2.30.42.10">
    <property type="match status" value="1"/>
</dbReference>
<evidence type="ECO:0000256" key="4">
    <source>
        <dbReference type="ARBA" id="ARBA00022473"/>
    </source>
</evidence>
<feature type="region of interest" description="Disordered" evidence="9">
    <location>
        <begin position="548"/>
        <end position="581"/>
    </location>
</feature>
<dbReference type="Pfam" id="PF00610">
    <property type="entry name" value="DEP"/>
    <property type="match status" value="1"/>
</dbReference>
<feature type="compositionally biased region" description="Basic and acidic residues" evidence="9">
    <location>
        <begin position="136"/>
        <end position="150"/>
    </location>
</feature>
<feature type="compositionally biased region" description="Low complexity" evidence="9">
    <location>
        <begin position="369"/>
        <end position="383"/>
    </location>
</feature>
<dbReference type="GO" id="GO:0005109">
    <property type="term" value="F:frizzled binding"/>
    <property type="evidence" value="ECO:0007669"/>
    <property type="project" value="TreeGrafter"/>
</dbReference>
<evidence type="ECO:0000256" key="8">
    <source>
        <dbReference type="PROSITE-ProRule" id="PRU00069"/>
    </source>
</evidence>
<dbReference type="GO" id="GO:0005938">
    <property type="term" value="C:cell cortex"/>
    <property type="evidence" value="ECO:0007669"/>
    <property type="project" value="UniProtKB-ARBA"/>
</dbReference>
<dbReference type="Pfam" id="PF00595">
    <property type="entry name" value="PDZ"/>
    <property type="match status" value="1"/>
</dbReference>
<comment type="subcellular location">
    <subcellularLocation>
        <location evidence="2">Cytoplasm</location>
    </subcellularLocation>
    <subcellularLocation>
        <location evidence="1">Membrane</location>
    </subcellularLocation>
</comment>
<accession>A0A068CJY0</accession>
<dbReference type="InterPro" id="IPR001478">
    <property type="entry name" value="PDZ"/>
</dbReference>
<organism evidence="13">
    <name type="scientific">Hofstenia miamia</name>
    <name type="common">Three-banded panther worm</name>
    <dbReference type="NCBI Taxonomy" id="442651"/>
    <lineage>
        <taxon>Eukaryota</taxon>
        <taxon>Metazoa</taxon>
        <taxon>Xenacoelomorpha</taxon>
        <taxon>Acoelomorpha</taxon>
        <taxon>Acoela</taxon>
        <taxon>Hofsteniidae</taxon>
        <taxon>Hofstenia</taxon>
    </lineage>
</organism>
<dbReference type="Gene3D" id="1.10.10.10">
    <property type="entry name" value="Winged helix-like DNA-binding domain superfamily/Winged helix DNA-binding domain"/>
    <property type="match status" value="1"/>
</dbReference>
<dbReference type="SUPFAM" id="SSF50156">
    <property type="entry name" value="PDZ domain-like"/>
    <property type="match status" value="1"/>
</dbReference>
<dbReference type="GO" id="GO:0030674">
    <property type="term" value="F:protein-macromolecule adaptor activity"/>
    <property type="evidence" value="ECO:0007669"/>
    <property type="project" value="UniProtKB-ARBA"/>
</dbReference>
<dbReference type="GO" id="GO:0035556">
    <property type="term" value="P:intracellular signal transduction"/>
    <property type="evidence" value="ECO:0007669"/>
    <property type="project" value="InterPro"/>
</dbReference>
<feature type="compositionally biased region" description="Basic and acidic residues" evidence="9">
    <location>
        <begin position="570"/>
        <end position="581"/>
    </location>
</feature>
<evidence type="ECO:0000256" key="5">
    <source>
        <dbReference type="ARBA" id="ARBA00022490"/>
    </source>
</evidence>
<dbReference type="GO" id="GO:0000132">
    <property type="term" value="P:establishment of mitotic spindle orientation"/>
    <property type="evidence" value="ECO:0007669"/>
    <property type="project" value="UniProtKB-ARBA"/>
</dbReference>
<dbReference type="EMBL" id="KJ658752">
    <property type="protein sequence ID" value="AID23674.1"/>
    <property type="molecule type" value="mRNA"/>
</dbReference>
<dbReference type="InterPro" id="IPR001158">
    <property type="entry name" value="DIX"/>
</dbReference>
<protein>
    <submittedName>
        <fullName evidence="13">Dishevelled-2</fullName>
    </submittedName>
</protein>
<dbReference type="AlphaFoldDB" id="A0A068CJY0"/>
<reference evidence="13" key="1">
    <citation type="journal article" date="2014" name="Curr. Biol.">
        <title>Whole-body acoel regeneration is controlled by wnt and bmp-admp signaling.</title>
        <authorList>
            <person name="Srivastava M."/>
            <person name="Mazza-Curll K.L."/>
            <person name="van Wolfswinkel J.C."/>
            <person name="Reddien P.W."/>
        </authorList>
    </citation>
    <scope>NUCLEOTIDE SEQUENCE</scope>
</reference>
<dbReference type="InterPro" id="IPR036034">
    <property type="entry name" value="PDZ_sf"/>
</dbReference>
<dbReference type="FunFam" id="2.30.42.10:FF:000014">
    <property type="entry name" value="Segment polarity protein dishevelled homolog DVL-3"/>
    <property type="match status" value="1"/>
</dbReference>
<evidence type="ECO:0000256" key="1">
    <source>
        <dbReference type="ARBA" id="ARBA00004370"/>
    </source>
</evidence>
<dbReference type="SMART" id="SM00021">
    <property type="entry name" value="DAX"/>
    <property type="match status" value="1"/>
</dbReference>
<dbReference type="GO" id="GO:0009887">
    <property type="term" value="P:animal organ morphogenesis"/>
    <property type="evidence" value="ECO:0007669"/>
    <property type="project" value="UniProtKB-ARBA"/>
</dbReference>
<dbReference type="CDD" id="cd06717">
    <property type="entry name" value="PDZ_Dishevelled-like"/>
    <property type="match status" value="1"/>
</dbReference>
<dbReference type="FunFam" id="2.40.240.130:FF:000001">
    <property type="entry name" value="Segment polarity protein dishevelled homolog DVL-1"/>
    <property type="match status" value="1"/>
</dbReference>
<dbReference type="GO" id="GO:0048598">
    <property type="term" value="P:embryonic morphogenesis"/>
    <property type="evidence" value="ECO:0007669"/>
    <property type="project" value="UniProtKB-ARBA"/>
</dbReference>
<feature type="domain" description="DEP" evidence="11">
    <location>
        <begin position="421"/>
        <end position="495"/>
    </location>
</feature>
<evidence type="ECO:0000256" key="3">
    <source>
        <dbReference type="ARBA" id="ARBA00008735"/>
    </source>
</evidence>
<keyword evidence="5" id="KW-0963">Cytoplasm</keyword>
<comment type="similarity">
    <text evidence="3">Belongs to the DSH family.</text>
</comment>